<feature type="compositionally biased region" description="Polar residues" evidence="7">
    <location>
        <begin position="58"/>
        <end position="68"/>
    </location>
</feature>
<dbReference type="PANTHER" id="PTHR23354:SF122">
    <property type="entry name" value="GTPASE-ACTIVATING PROTEIN SKYWALKER"/>
    <property type="match status" value="1"/>
</dbReference>
<accession>A0A6A0H7D9</accession>
<evidence type="ECO:0000256" key="7">
    <source>
        <dbReference type="SAM" id="MobiDB-lite"/>
    </source>
</evidence>
<dbReference type="Pfam" id="PF07534">
    <property type="entry name" value="TLD"/>
    <property type="match status" value="1"/>
</dbReference>
<reference evidence="10" key="1">
    <citation type="submission" date="2014-08" db="EMBL/GenBank/DDBJ databases">
        <authorList>
            <person name="Murali S."/>
            <person name="Richards S."/>
            <person name="Bandaranaike D."/>
            <person name="Bellair M."/>
            <person name="Blankenburg K."/>
            <person name="Chao H."/>
            <person name="Dinh H."/>
            <person name="Doddapaneni H."/>
            <person name="Dugan-Rocha S."/>
            <person name="Elkadiri S."/>
            <person name="Gnanaolivu R."/>
            <person name="Hughes D."/>
            <person name="Lee S."/>
            <person name="Li M."/>
            <person name="Ming W."/>
            <person name="Munidasa M."/>
            <person name="Muniz J."/>
            <person name="Nguyen L."/>
            <person name="Osuji N."/>
            <person name="Pu L.-L."/>
            <person name="Puazo M."/>
            <person name="Skinner E."/>
            <person name="Qu C."/>
            <person name="Quiroz J."/>
            <person name="Raj R."/>
            <person name="Weissenberger G."/>
            <person name="Xin Y."/>
            <person name="Zou X."/>
            <person name="Han Y."/>
            <person name="Worley K."/>
            <person name="Muzny D."/>
            <person name="Gibbs R."/>
        </authorList>
    </citation>
    <scope>NUCLEOTIDE SEQUENCE</scope>
    <source>
        <strain evidence="10">HAZT.00-mixed</strain>
        <tissue evidence="10">Whole organism</tissue>
    </source>
</reference>
<dbReference type="InterPro" id="IPR035969">
    <property type="entry name" value="Rab-GAP_TBC_sf"/>
</dbReference>
<feature type="compositionally biased region" description="Basic residues" evidence="7">
    <location>
        <begin position="129"/>
        <end position="143"/>
    </location>
</feature>
<comment type="subcellular location">
    <subcellularLocation>
        <location evidence="1">Cytoplasmic vesicle membrane</location>
    </subcellularLocation>
    <subcellularLocation>
        <location evidence="2">Endomembrane system</location>
        <topology evidence="2">Peripheral membrane protein</topology>
    </subcellularLocation>
    <subcellularLocation>
        <location evidence="6">Synapse</location>
    </subcellularLocation>
</comment>
<keyword evidence="4" id="KW-0472">Membrane</keyword>
<evidence type="ECO:0000256" key="6">
    <source>
        <dbReference type="ARBA" id="ARBA00034103"/>
    </source>
</evidence>
<organism evidence="10">
    <name type="scientific">Hyalella azteca</name>
    <name type="common">Amphipod</name>
    <dbReference type="NCBI Taxonomy" id="294128"/>
    <lineage>
        <taxon>Eukaryota</taxon>
        <taxon>Metazoa</taxon>
        <taxon>Ecdysozoa</taxon>
        <taxon>Arthropoda</taxon>
        <taxon>Crustacea</taxon>
        <taxon>Multicrustacea</taxon>
        <taxon>Malacostraca</taxon>
        <taxon>Eumalacostraca</taxon>
        <taxon>Peracarida</taxon>
        <taxon>Amphipoda</taxon>
        <taxon>Senticaudata</taxon>
        <taxon>Talitrida</taxon>
        <taxon>Talitroidea</taxon>
        <taxon>Hyalellidae</taxon>
        <taxon>Hyalella</taxon>
    </lineage>
</organism>
<dbReference type="SMART" id="SM00584">
    <property type="entry name" value="TLDc"/>
    <property type="match status" value="1"/>
</dbReference>
<dbReference type="AlphaFoldDB" id="A0A6A0H7D9"/>
<dbReference type="GO" id="GO:0012505">
    <property type="term" value="C:endomembrane system"/>
    <property type="evidence" value="ECO:0007669"/>
    <property type="project" value="UniProtKB-SubCell"/>
</dbReference>
<dbReference type="EMBL" id="JQDR03005294">
    <property type="protein sequence ID" value="KAA0201622.1"/>
    <property type="molecule type" value="Genomic_DNA"/>
</dbReference>
<evidence type="ECO:0000256" key="5">
    <source>
        <dbReference type="ARBA" id="ARBA00023329"/>
    </source>
</evidence>
<comment type="caution">
    <text evidence="10">The sequence shown here is derived from an EMBL/GenBank/DDBJ whole genome shotgun (WGS) entry which is preliminary data.</text>
</comment>
<dbReference type="PROSITE" id="PS50086">
    <property type="entry name" value="TBC_RABGAP"/>
    <property type="match status" value="1"/>
</dbReference>
<dbReference type="PANTHER" id="PTHR23354">
    <property type="entry name" value="NUCLEOLAR PROTEIN 7/ESTROGEN RECEPTOR COACTIVATOR-RELATED"/>
    <property type="match status" value="1"/>
</dbReference>
<protein>
    <recommendedName>
        <fullName evidence="11">TLDc domain-containing protein</fullName>
    </recommendedName>
</protein>
<evidence type="ECO:0000256" key="4">
    <source>
        <dbReference type="ARBA" id="ARBA00023136"/>
    </source>
</evidence>
<keyword evidence="5" id="KW-0968">Cytoplasmic vesicle</keyword>
<dbReference type="PROSITE" id="PS51886">
    <property type="entry name" value="TLDC"/>
    <property type="match status" value="1"/>
</dbReference>
<dbReference type="Proteomes" id="UP000711488">
    <property type="component" value="Unassembled WGS sequence"/>
</dbReference>
<dbReference type="InterPro" id="IPR000195">
    <property type="entry name" value="Rab-GAP-TBC_dom"/>
</dbReference>
<evidence type="ECO:0000256" key="1">
    <source>
        <dbReference type="ARBA" id="ARBA00004156"/>
    </source>
</evidence>
<reference evidence="10" key="2">
    <citation type="journal article" date="2018" name="Environ. Sci. Technol.">
        <title>The Toxicogenome of Hyalella azteca: A Model for Sediment Ecotoxicology and Evolutionary Toxicology.</title>
        <authorList>
            <person name="Poynton H.C."/>
            <person name="Hasenbein S."/>
            <person name="Benoit J.B."/>
            <person name="Sepulveda M.S."/>
            <person name="Poelchau M.F."/>
            <person name="Hughes D.S.T."/>
            <person name="Murali S.C."/>
            <person name="Chen S."/>
            <person name="Glastad K.M."/>
            <person name="Goodisman M.A.D."/>
            <person name="Werren J.H."/>
            <person name="Vineis J.H."/>
            <person name="Bowen J.L."/>
            <person name="Friedrich M."/>
            <person name="Jones J."/>
            <person name="Robertson H.M."/>
            <person name="Feyereisen R."/>
            <person name="Mechler-Hickson A."/>
            <person name="Mathers N."/>
            <person name="Lee C.E."/>
            <person name="Colbourne J.K."/>
            <person name="Biales A."/>
            <person name="Johnston J.S."/>
            <person name="Wellborn G.A."/>
            <person name="Rosendale A.J."/>
            <person name="Cridge A.G."/>
            <person name="Munoz-Torres M.C."/>
            <person name="Bain P.A."/>
            <person name="Manny A.R."/>
            <person name="Major K.M."/>
            <person name="Lambert F.N."/>
            <person name="Vulpe C.D."/>
            <person name="Tuck P."/>
            <person name="Blalock B.J."/>
            <person name="Lin Y.Y."/>
            <person name="Smith M.E."/>
            <person name="Ochoa-Acuna H."/>
            <person name="Chen M.M."/>
            <person name="Childers C.P."/>
            <person name="Qu J."/>
            <person name="Dugan S."/>
            <person name="Lee S.L."/>
            <person name="Chao H."/>
            <person name="Dinh H."/>
            <person name="Han Y."/>
            <person name="Doddapaneni H."/>
            <person name="Worley K.C."/>
            <person name="Muzny D.M."/>
            <person name="Gibbs R.A."/>
            <person name="Richards S."/>
        </authorList>
    </citation>
    <scope>NUCLEOTIDE SEQUENCE</scope>
    <source>
        <strain evidence="10">HAZT.00-mixed</strain>
        <tissue evidence="10">Whole organism</tissue>
    </source>
</reference>
<evidence type="ECO:0000259" key="9">
    <source>
        <dbReference type="PROSITE" id="PS51886"/>
    </source>
</evidence>
<evidence type="ECO:0000256" key="2">
    <source>
        <dbReference type="ARBA" id="ARBA00004184"/>
    </source>
</evidence>
<reference evidence="10" key="3">
    <citation type="submission" date="2019-06" db="EMBL/GenBank/DDBJ databases">
        <authorList>
            <person name="Poynton C."/>
            <person name="Hasenbein S."/>
            <person name="Benoit J.B."/>
            <person name="Sepulveda M.S."/>
            <person name="Poelchau M.F."/>
            <person name="Murali S.C."/>
            <person name="Chen S."/>
            <person name="Glastad K.M."/>
            <person name="Werren J.H."/>
            <person name="Vineis J.H."/>
            <person name="Bowen J.L."/>
            <person name="Friedrich M."/>
            <person name="Jones J."/>
            <person name="Robertson H.M."/>
            <person name="Feyereisen R."/>
            <person name="Mechler-Hickson A."/>
            <person name="Mathers N."/>
            <person name="Lee C.E."/>
            <person name="Colbourne J.K."/>
            <person name="Biales A."/>
            <person name="Johnston J.S."/>
            <person name="Wellborn G.A."/>
            <person name="Rosendale A.J."/>
            <person name="Cridge A.G."/>
            <person name="Munoz-Torres M.C."/>
            <person name="Bain P.A."/>
            <person name="Manny A.R."/>
            <person name="Major K.M."/>
            <person name="Lambert F.N."/>
            <person name="Vulpe C.D."/>
            <person name="Tuck P."/>
            <person name="Blalock B.J."/>
            <person name="Lin Y.-Y."/>
            <person name="Smith M.E."/>
            <person name="Ochoa-Acuna H."/>
            <person name="Chen M.-J.M."/>
            <person name="Childers C.P."/>
            <person name="Qu J."/>
            <person name="Dugan S."/>
            <person name="Lee S.L."/>
            <person name="Chao H."/>
            <person name="Dinh H."/>
            <person name="Han Y."/>
            <person name="Doddapaneni H."/>
            <person name="Worley K.C."/>
            <person name="Muzny D.M."/>
            <person name="Gibbs R.A."/>
            <person name="Richards S."/>
        </authorList>
    </citation>
    <scope>NUCLEOTIDE SEQUENCE</scope>
    <source>
        <strain evidence="10">HAZT.00-mixed</strain>
        <tissue evidence="10">Whole organism</tissue>
    </source>
</reference>
<evidence type="ECO:0000259" key="8">
    <source>
        <dbReference type="PROSITE" id="PS50086"/>
    </source>
</evidence>
<keyword evidence="3" id="KW-0770">Synapse</keyword>
<gene>
    <name evidence="10" type="ORF">HAZT_HAZT007323</name>
</gene>
<feature type="domain" description="Rab-GAP TBC" evidence="8">
    <location>
        <begin position="353"/>
        <end position="551"/>
    </location>
</feature>
<evidence type="ECO:0008006" key="11">
    <source>
        <dbReference type="Google" id="ProtNLM"/>
    </source>
</evidence>
<dbReference type="InterPro" id="IPR006571">
    <property type="entry name" value="TLDc_dom"/>
</dbReference>
<name>A0A6A0H7D9_HYAAZ</name>
<dbReference type="GO" id="GO:0030659">
    <property type="term" value="C:cytoplasmic vesicle membrane"/>
    <property type="evidence" value="ECO:0007669"/>
    <property type="project" value="UniProtKB-SubCell"/>
</dbReference>
<feature type="region of interest" description="Disordered" evidence="7">
    <location>
        <begin position="50"/>
        <end position="78"/>
    </location>
</feature>
<dbReference type="GO" id="GO:0045202">
    <property type="term" value="C:synapse"/>
    <property type="evidence" value="ECO:0007669"/>
    <property type="project" value="UniProtKB-SubCell"/>
</dbReference>
<dbReference type="Pfam" id="PF00566">
    <property type="entry name" value="RabGAP-TBC"/>
    <property type="match status" value="1"/>
</dbReference>
<feature type="region of interest" description="Disordered" evidence="7">
    <location>
        <begin position="91"/>
        <end position="149"/>
    </location>
</feature>
<feature type="domain" description="TLDc" evidence="9">
    <location>
        <begin position="703"/>
        <end position="886"/>
    </location>
</feature>
<dbReference type="Gene3D" id="1.10.472.80">
    <property type="entry name" value="Ypt/Rab-GAP domain of gyp1p, domain 3"/>
    <property type="match status" value="1"/>
</dbReference>
<proteinExistence type="predicted"/>
<evidence type="ECO:0000256" key="3">
    <source>
        <dbReference type="ARBA" id="ARBA00023018"/>
    </source>
</evidence>
<sequence>MIAYIYPRAFAASRGFKLTHHGWTSSLSSTSSQASTRTPRSLLRRHEVHSPQYAHGSRLSSVHCQSSDPADEPDESQGLWSSVEDLAGLSHEDAPNSHTFRRSYRPSSSSRLKAHAVPNHSSANITNSRARRSTRNSSRRNRSKNSNALHMKAVDQFIAEAQARDINSEDLVSCATALINERLQAIKNEELVLDWSSPADFADESVPKILACEESLPAEPIRASLPSDVQSRNCTNARGIPAAAFPPSLIKWPGLNSNKQKRLVEIKKQVKFLSNIIKMTIEGSQELQQSGGLGGAIPAPFSPFVDVSCIPSSALTHASADAAYLPSIEELNELLLSGKEKEAKSLMRGAGGSVTCPARPALWKELCKRQTSEQFSDSFYYDTLLQIYGTKELNECQVVLPMFVDQKHLGRALNSDGVAACARVISVLAYYYPPITHAPLLYPLTATLLLYMKVFASFFSTESDVYNSLSALVCSAKVTFATQTKIAHEVGWRTTLVLARKHVGAAFSTLEKFGIDSKQVEVAFQNWLWWIFEGLPLPHLIRVVDCFLLEGWKVLMRVALAIFHMFMRQVTRDPSTAAALSTRGFNEALLRYCHAITASPAKLLKTAFGIRALSKAEIQKVMLKTEHSLKRHGTVSETAEGATSTHENMTGMNRAVSLEGLPNASSQADVQMVSRTLNLKEGTPQAPRTRALGDFPIRHLVSKIASMDELLTIWNWIPVRMTMYQPSLLYTTEEHGSSLTTFYQRVENHEPTILLVRTTCDHVFGAYCSVAWNNRNKRDEFGNKQTYYGTGETFLFSLRPVPAKHQWVGITQQKHNAALSSVQHSAELFMHGDEDMITVGGGDGQGLFLDHELQFGKTEKCLTFDNPPLCPTGDFEIKVVEVYGIDVTNA</sequence>
<evidence type="ECO:0000313" key="10">
    <source>
        <dbReference type="EMBL" id="KAA0201622.1"/>
    </source>
</evidence>
<dbReference type="SUPFAM" id="SSF47923">
    <property type="entry name" value="Ypt/Rab-GAP domain of gyp1p"/>
    <property type="match status" value="1"/>
</dbReference>